<dbReference type="Gene3D" id="1.10.10.10">
    <property type="entry name" value="Winged helix-like DNA-binding domain superfamily/Winged helix DNA-binding domain"/>
    <property type="match status" value="1"/>
</dbReference>
<evidence type="ECO:0000256" key="1">
    <source>
        <dbReference type="ARBA" id="ARBA00023015"/>
    </source>
</evidence>
<comment type="caution">
    <text evidence="5">The sequence shown here is derived from an EMBL/GenBank/DDBJ whole genome shotgun (WGS) entry which is preliminary data.</text>
</comment>
<keyword evidence="3" id="KW-0804">Transcription</keyword>
<dbReference type="AlphaFoldDB" id="A0A366H0E6"/>
<organism evidence="5 6">
    <name type="scientific">Roseimicrobium gellanilyticum</name>
    <dbReference type="NCBI Taxonomy" id="748857"/>
    <lineage>
        <taxon>Bacteria</taxon>
        <taxon>Pseudomonadati</taxon>
        <taxon>Verrucomicrobiota</taxon>
        <taxon>Verrucomicrobiia</taxon>
        <taxon>Verrucomicrobiales</taxon>
        <taxon>Verrucomicrobiaceae</taxon>
        <taxon>Roseimicrobium</taxon>
    </lineage>
</organism>
<keyword evidence="1" id="KW-0805">Transcription regulation</keyword>
<dbReference type="PANTHER" id="PTHR33204">
    <property type="entry name" value="TRANSCRIPTIONAL REGULATOR, MARR FAMILY"/>
    <property type="match status" value="1"/>
</dbReference>
<dbReference type="OrthoDB" id="9791143at2"/>
<proteinExistence type="predicted"/>
<accession>A0A366H0E6</accession>
<sequence length="126" mass="14236">MKPLSDYEQKHDRLADDCPVRAALDVIRGRWKPSILFELKSGRKRFSDIQSALPEVTAQALTVQLRQLEADGIVNRKVFAEVPQRVEYSLSKHGRALSNVMDALEKWGIEHQKKQAVTEGEAAEPV</sequence>
<dbReference type="Proteomes" id="UP000253426">
    <property type="component" value="Unassembled WGS sequence"/>
</dbReference>
<dbReference type="Pfam" id="PF01638">
    <property type="entry name" value="HxlR"/>
    <property type="match status" value="1"/>
</dbReference>
<evidence type="ECO:0000256" key="3">
    <source>
        <dbReference type="ARBA" id="ARBA00023163"/>
    </source>
</evidence>
<dbReference type="RefSeq" id="WP_113962386.1">
    <property type="nucleotide sequence ID" value="NZ_QNRR01000023.1"/>
</dbReference>
<name>A0A366H0E6_9BACT</name>
<evidence type="ECO:0000259" key="4">
    <source>
        <dbReference type="PROSITE" id="PS51118"/>
    </source>
</evidence>
<evidence type="ECO:0000313" key="6">
    <source>
        <dbReference type="Proteomes" id="UP000253426"/>
    </source>
</evidence>
<reference evidence="5 6" key="1">
    <citation type="submission" date="2018-06" db="EMBL/GenBank/DDBJ databases">
        <title>Genomic Encyclopedia of Type Strains, Phase IV (KMG-IV): sequencing the most valuable type-strain genomes for metagenomic binning, comparative biology and taxonomic classification.</title>
        <authorList>
            <person name="Goeker M."/>
        </authorList>
    </citation>
    <scope>NUCLEOTIDE SEQUENCE [LARGE SCALE GENOMIC DNA]</scope>
    <source>
        <strain evidence="5 6">DSM 25532</strain>
    </source>
</reference>
<protein>
    <submittedName>
        <fullName evidence="5">HxlR family transcriptional regulator</fullName>
    </submittedName>
</protein>
<dbReference type="PROSITE" id="PS51118">
    <property type="entry name" value="HTH_HXLR"/>
    <property type="match status" value="1"/>
</dbReference>
<feature type="domain" description="HTH hxlR-type" evidence="4">
    <location>
        <begin position="18"/>
        <end position="116"/>
    </location>
</feature>
<evidence type="ECO:0000313" key="5">
    <source>
        <dbReference type="EMBL" id="RBP35306.1"/>
    </source>
</evidence>
<dbReference type="PANTHER" id="PTHR33204:SF29">
    <property type="entry name" value="TRANSCRIPTIONAL REGULATOR"/>
    <property type="match status" value="1"/>
</dbReference>
<keyword evidence="2" id="KW-0238">DNA-binding</keyword>
<dbReference type="InterPro" id="IPR036388">
    <property type="entry name" value="WH-like_DNA-bd_sf"/>
</dbReference>
<dbReference type="InterPro" id="IPR002577">
    <property type="entry name" value="HTH_HxlR"/>
</dbReference>
<keyword evidence="6" id="KW-1185">Reference proteome</keyword>
<gene>
    <name evidence="5" type="ORF">DES53_1232</name>
</gene>
<evidence type="ECO:0000256" key="2">
    <source>
        <dbReference type="ARBA" id="ARBA00023125"/>
    </source>
</evidence>
<dbReference type="InterPro" id="IPR036390">
    <property type="entry name" value="WH_DNA-bd_sf"/>
</dbReference>
<dbReference type="EMBL" id="QNRR01000023">
    <property type="protein sequence ID" value="RBP35306.1"/>
    <property type="molecule type" value="Genomic_DNA"/>
</dbReference>
<dbReference type="SUPFAM" id="SSF46785">
    <property type="entry name" value="Winged helix' DNA-binding domain"/>
    <property type="match status" value="1"/>
</dbReference>
<dbReference type="GO" id="GO:0003677">
    <property type="term" value="F:DNA binding"/>
    <property type="evidence" value="ECO:0007669"/>
    <property type="project" value="UniProtKB-KW"/>
</dbReference>